<dbReference type="OMA" id="WFAIHAD"/>
<evidence type="ECO:0000313" key="1">
    <source>
        <dbReference type="EMBL" id="ONM57734.1"/>
    </source>
</evidence>
<gene>
    <name evidence="1" type="ORF">ZEAMMB73_Zm00001d021630</name>
</gene>
<dbReference type="AlphaFoldDB" id="A0A1D6ID36"/>
<protein>
    <submittedName>
        <fullName evidence="1">Uncharacterized protein</fullName>
    </submittedName>
</protein>
<sequence>MLPASAATPPPAYDRLDKKDAEEARHVRAQFLIHKVLNDPTPSSSSRAARVGVRLKKLRLAIRGVRARARRAVQRHLRNLRRLIARGGGGGRGSSSVRPAAAGPPPS</sequence>
<name>A0A1D6ID36_MAIZE</name>
<organism evidence="1">
    <name type="scientific">Zea mays</name>
    <name type="common">Maize</name>
    <dbReference type="NCBI Taxonomy" id="4577"/>
    <lineage>
        <taxon>Eukaryota</taxon>
        <taxon>Viridiplantae</taxon>
        <taxon>Streptophyta</taxon>
        <taxon>Embryophyta</taxon>
        <taxon>Tracheophyta</taxon>
        <taxon>Spermatophyta</taxon>
        <taxon>Magnoliopsida</taxon>
        <taxon>Liliopsida</taxon>
        <taxon>Poales</taxon>
        <taxon>Poaceae</taxon>
        <taxon>PACMAD clade</taxon>
        <taxon>Panicoideae</taxon>
        <taxon>Andropogonodae</taxon>
        <taxon>Andropogoneae</taxon>
        <taxon>Tripsacinae</taxon>
        <taxon>Zea</taxon>
    </lineage>
</organism>
<proteinExistence type="predicted"/>
<dbReference type="STRING" id="4577.A0A1D6ID36"/>
<dbReference type="PANTHER" id="PTHR35687">
    <property type="entry name" value="OS07G0516700 PROTEIN"/>
    <property type="match status" value="1"/>
</dbReference>
<dbReference type="EMBL" id="CM007650">
    <property type="protein sequence ID" value="ONM57734.1"/>
    <property type="molecule type" value="Genomic_DNA"/>
</dbReference>
<accession>A0A1D6ID36</accession>
<dbReference type="PANTHER" id="PTHR35687:SF5">
    <property type="match status" value="1"/>
</dbReference>
<reference evidence="1" key="1">
    <citation type="submission" date="2015-12" db="EMBL/GenBank/DDBJ databases">
        <title>Update maize B73 reference genome by single molecule sequencing technologies.</title>
        <authorList>
            <consortium name="Maize Genome Sequencing Project"/>
            <person name="Ware D."/>
        </authorList>
    </citation>
    <scope>NUCLEOTIDE SEQUENCE [LARGE SCALE GENOMIC DNA]</scope>
    <source>
        <tissue evidence="1">Seedling</tissue>
    </source>
</reference>
<dbReference type="InParanoid" id="A0A1D6ID36"/>